<accession>A0A7R8WKE4</accession>
<reference evidence="7" key="1">
    <citation type="submission" date="2020-11" db="EMBL/GenBank/DDBJ databases">
        <authorList>
            <person name="Tran Van P."/>
        </authorList>
    </citation>
    <scope>NUCLEOTIDE SEQUENCE</scope>
</reference>
<keyword evidence="3 6" id="KW-0378">Hydrolase</keyword>
<proteinExistence type="inferred from homology"/>
<dbReference type="AlphaFoldDB" id="A0A7R8WKE4"/>
<evidence type="ECO:0000256" key="2">
    <source>
        <dbReference type="ARBA" id="ARBA00022729"/>
    </source>
</evidence>
<evidence type="ECO:0000256" key="4">
    <source>
        <dbReference type="ARBA" id="ARBA00022825"/>
    </source>
</evidence>
<dbReference type="InterPro" id="IPR043504">
    <property type="entry name" value="Peptidase_S1_PA_chymotrypsin"/>
</dbReference>
<dbReference type="PROSITE" id="PS50240">
    <property type="entry name" value="TRYPSIN_DOM"/>
    <property type="match status" value="1"/>
</dbReference>
<keyword evidence="1 6" id="KW-0645">Protease</keyword>
<dbReference type="SMART" id="SM00020">
    <property type="entry name" value="Tryp_SPc"/>
    <property type="match status" value="1"/>
</dbReference>
<dbReference type="PROSITE" id="PS51888">
    <property type="entry name" value="CLIP"/>
    <property type="match status" value="1"/>
</dbReference>
<dbReference type="InterPro" id="IPR018114">
    <property type="entry name" value="TRYPSIN_HIS"/>
</dbReference>
<dbReference type="SUPFAM" id="SSF50494">
    <property type="entry name" value="Trypsin-like serine proteases"/>
    <property type="match status" value="1"/>
</dbReference>
<keyword evidence="6" id="KW-0964">Secreted</keyword>
<dbReference type="EMBL" id="OB664837">
    <property type="protein sequence ID" value="CAD7232586.1"/>
    <property type="molecule type" value="Genomic_DNA"/>
</dbReference>
<evidence type="ECO:0000256" key="3">
    <source>
        <dbReference type="ARBA" id="ARBA00022801"/>
    </source>
</evidence>
<name>A0A7R8WKE4_9CRUS</name>
<evidence type="ECO:0000313" key="7">
    <source>
        <dbReference type="EMBL" id="CAD7232586.1"/>
    </source>
</evidence>
<protein>
    <recommendedName>
        <fullName evidence="6">CLIP domain-containing serine protease</fullName>
        <ecNumber evidence="6">3.4.21.-</ecNumber>
    </recommendedName>
</protein>
<comment type="similarity">
    <text evidence="6">Belongs to the peptidase S1 family. CLIP subfamily.</text>
</comment>
<dbReference type="Gene3D" id="3.30.1640.30">
    <property type="match status" value="1"/>
</dbReference>
<dbReference type="FunFam" id="2.40.10.10:FF:000068">
    <property type="entry name" value="transmembrane protease serine 2"/>
    <property type="match status" value="1"/>
</dbReference>
<feature type="chain" id="PRO_5040558282" description="CLIP domain-containing serine protease" evidence="6">
    <location>
        <begin position="23"/>
        <end position="304"/>
    </location>
</feature>
<dbReference type="PANTHER" id="PTHR24252">
    <property type="entry name" value="ACROSIN-RELATED"/>
    <property type="match status" value="1"/>
</dbReference>
<dbReference type="PANTHER" id="PTHR24252:SF7">
    <property type="entry name" value="HYALIN"/>
    <property type="match status" value="1"/>
</dbReference>
<keyword evidence="4 6" id="KW-0720">Serine protease</keyword>
<dbReference type="PROSITE" id="PS00134">
    <property type="entry name" value="TRYPSIN_HIS"/>
    <property type="match status" value="1"/>
</dbReference>
<dbReference type="InterPro" id="IPR038565">
    <property type="entry name" value="CLIP_sf"/>
</dbReference>
<gene>
    <name evidence="7" type="ORF">CTOB1V02_LOCUS10419</name>
</gene>
<dbReference type="GO" id="GO:0004252">
    <property type="term" value="F:serine-type endopeptidase activity"/>
    <property type="evidence" value="ECO:0007669"/>
    <property type="project" value="UniProtKB-UniRule"/>
</dbReference>
<dbReference type="OrthoDB" id="6380398at2759"/>
<dbReference type="CDD" id="cd00190">
    <property type="entry name" value="Tryp_SPc"/>
    <property type="match status" value="1"/>
</dbReference>
<dbReference type="EC" id="3.4.21.-" evidence="6"/>
<comment type="subcellular location">
    <subcellularLocation>
        <location evidence="6">Secreted</location>
    </subcellularLocation>
</comment>
<dbReference type="InterPro" id="IPR022700">
    <property type="entry name" value="CLIP"/>
</dbReference>
<dbReference type="SMART" id="SM00680">
    <property type="entry name" value="CLIP"/>
    <property type="match status" value="1"/>
</dbReference>
<comment type="domain">
    <text evidence="6">The clip domain consists of 35-55 residues which are 'knitted' together usually by 3 conserved disulfide bonds forming a clip-like compact structure.</text>
</comment>
<dbReference type="InterPro" id="IPR001314">
    <property type="entry name" value="Peptidase_S1A"/>
</dbReference>
<dbReference type="Pfam" id="PF12032">
    <property type="entry name" value="CLIP"/>
    <property type="match status" value="1"/>
</dbReference>
<keyword evidence="5" id="KW-1015">Disulfide bond</keyword>
<dbReference type="Gene3D" id="2.40.10.10">
    <property type="entry name" value="Trypsin-like serine proteases"/>
    <property type="match status" value="1"/>
</dbReference>
<sequence length="304" mass="33208">MKAFRGVFGVLLSLSFYRLSQGLNMGDSCRAVTSETGVCHLIKHCSTLQRLASVLTNPEFSQSRRDLALRYMKQSICGHDGGTPLLCCPKSVFKDQTAPVTVTTVSVRPSKISALKNADGENSTSSPQWPPLKPRKFGDGCSSKSYHGKIAGGKEADIGSWPWAAALGYREGSNVHYRCGATLIADGWLLTAAHCFGEEPAHVRLGDHDLYKTDESQHVDYPIIKSVVHPQFNKPSRLDNDIALIQFDSSQGYGDNVYPACLPFDITGDLSGTTPFAVGWGTTGFREYDLRTNWAKGISKVTRL</sequence>
<dbReference type="GO" id="GO:0005576">
    <property type="term" value="C:extracellular region"/>
    <property type="evidence" value="ECO:0007669"/>
    <property type="project" value="UniProtKB-SubCell"/>
</dbReference>
<dbReference type="InterPro" id="IPR001254">
    <property type="entry name" value="Trypsin_dom"/>
</dbReference>
<dbReference type="InterPro" id="IPR009003">
    <property type="entry name" value="Peptidase_S1_PA"/>
</dbReference>
<organism evidence="7">
    <name type="scientific">Cyprideis torosa</name>
    <dbReference type="NCBI Taxonomy" id="163714"/>
    <lineage>
        <taxon>Eukaryota</taxon>
        <taxon>Metazoa</taxon>
        <taxon>Ecdysozoa</taxon>
        <taxon>Arthropoda</taxon>
        <taxon>Crustacea</taxon>
        <taxon>Oligostraca</taxon>
        <taxon>Ostracoda</taxon>
        <taxon>Podocopa</taxon>
        <taxon>Podocopida</taxon>
        <taxon>Cytherocopina</taxon>
        <taxon>Cytheroidea</taxon>
        <taxon>Cytherideidae</taxon>
        <taxon>Cyprideis</taxon>
    </lineage>
</organism>
<dbReference type="GO" id="GO:0006508">
    <property type="term" value="P:proteolysis"/>
    <property type="evidence" value="ECO:0007669"/>
    <property type="project" value="UniProtKB-KW"/>
</dbReference>
<evidence type="ECO:0000256" key="6">
    <source>
        <dbReference type="RuleBase" id="RU366078"/>
    </source>
</evidence>
<keyword evidence="2 6" id="KW-0732">Signal</keyword>
<dbReference type="Pfam" id="PF00089">
    <property type="entry name" value="Trypsin"/>
    <property type="match status" value="1"/>
</dbReference>
<feature type="signal peptide" evidence="6">
    <location>
        <begin position="1"/>
        <end position="22"/>
    </location>
</feature>
<evidence type="ECO:0000256" key="1">
    <source>
        <dbReference type="ARBA" id="ARBA00022670"/>
    </source>
</evidence>
<dbReference type="PRINTS" id="PR00722">
    <property type="entry name" value="CHYMOTRYPSIN"/>
</dbReference>
<evidence type="ECO:0000256" key="5">
    <source>
        <dbReference type="ARBA" id="ARBA00023157"/>
    </source>
</evidence>